<gene>
    <name evidence="4" type="ORF">ACFOUR_07950</name>
</gene>
<reference evidence="4 5" key="1">
    <citation type="journal article" date="2019" name="Int. J. Syst. Evol. Microbiol.">
        <title>The Global Catalogue of Microorganisms (GCM) 10K type strain sequencing project: providing services to taxonomists for standard genome sequencing and annotation.</title>
        <authorList>
            <consortium name="The Broad Institute Genomics Platform"/>
            <consortium name="The Broad Institute Genome Sequencing Center for Infectious Disease"/>
            <person name="Wu L."/>
            <person name="Ma J."/>
        </authorList>
    </citation>
    <scope>NUCLEOTIDE SEQUENCE [LARGE SCALE GENOMIC DNA]</scope>
    <source>
        <strain evidence="4 5">IBRC-M 10256</strain>
    </source>
</reference>
<keyword evidence="2" id="KW-0472">Membrane</keyword>
<feature type="region of interest" description="Disordered" evidence="1">
    <location>
        <begin position="122"/>
        <end position="141"/>
    </location>
</feature>
<sequence length="141" mass="15296">MEPSEPSVSTGIEHVPLLAGDTGFTVVAIVLTVGVLGTIGLLVRRRRGRRSNVPRRRDEPDTPVTDRERVLSMLSENGGRIKQAEIVDSVDWSKAKVSRLLAELEADGEITKLRLGRENLICKPGSEPAASRSNPRSGDDS</sequence>
<dbReference type="Proteomes" id="UP001595846">
    <property type="component" value="Unassembled WGS sequence"/>
</dbReference>
<evidence type="ECO:0000256" key="2">
    <source>
        <dbReference type="SAM" id="Phobius"/>
    </source>
</evidence>
<dbReference type="InterPro" id="IPR055767">
    <property type="entry name" value="DUF7343"/>
</dbReference>
<dbReference type="InterPro" id="IPR036388">
    <property type="entry name" value="WH-like_DNA-bd_sf"/>
</dbReference>
<proteinExistence type="predicted"/>
<evidence type="ECO:0000313" key="4">
    <source>
        <dbReference type="EMBL" id="MFC3958300.1"/>
    </source>
</evidence>
<evidence type="ECO:0000259" key="3">
    <source>
        <dbReference type="Pfam" id="PF24034"/>
    </source>
</evidence>
<accession>A0ABD5NNK5</accession>
<dbReference type="RefSeq" id="WP_256531351.1">
    <property type="nucleotide sequence ID" value="NZ_CP101824.1"/>
</dbReference>
<dbReference type="EMBL" id="JBHSAQ010000003">
    <property type="protein sequence ID" value="MFC3958300.1"/>
    <property type="molecule type" value="Genomic_DNA"/>
</dbReference>
<dbReference type="AlphaFoldDB" id="A0ABD5NNK5"/>
<dbReference type="SUPFAM" id="SSF46785">
    <property type="entry name" value="Winged helix' DNA-binding domain"/>
    <property type="match status" value="1"/>
</dbReference>
<feature type="transmembrane region" description="Helical" evidence="2">
    <location>
        <begin position="23"/>
        <end position="43"/>
    </location>
</feature>
<evidence type="ECO:0000313" key="5">
    <source>
        <dbReference type="Proteomes" id="UP001595846"/>
    </source>
</evidence>
<dbReference type="Gene3D" id="1.10.10.10">
    <property type="entry name" value="Winged helix-like DNA-binding domain superfamily/Winged helix DNA-binding domain"/>
    <property type="match status" value="1"/>
</dbReference>
<keyword evidence="2" id="KW-1133">Transmembrane helix</keyword>
<comment type="caution">
    <text evidence="4">The sequence shown here is derived from an EMBL/GenBank/DDBJ whole genome shotgun (WGS) entry which is preliminary data.</text>
</comment>
<dbReference type="InterPro" id="IPR036390">
    <property type="entry name" value="WH_DNA-bd_sf"/>
</dbReference>
<protein>
    <submittedName>
        <fullName evidence="4">Helix-turn-helix transcriptional regulator</fullName>
    </submittedName>
</protein>
<organism evidence="4 5">
    <name type="scientific">Halovivax cerinus</name>
    <dbReference type="NCBI Taxonomy" id="1487865"/>
    <lineage>
        <taxon>Archaea</taxon>
        <taxon>Methanobacteriati</taxon>
        <taxon>Methanobacteriota</taxon>
        <taxon>Stenosarchaea group</taxon>
        <taxon>Halobacteria</taxon>
        <taxon>Halobacteriales</taxon>
        <taxon>Natrialbaceae</taxon>
        <taxon>Halovivax</taxon>
    </lineage>
</organism>
<keyword evidence="5" id="KW-1185">Reference proteome</keyword>
<feature type="region of interest" description="Disordered" evidence="1">
    <location>
        <begin position="47"/>
        <end position="69"/>
    </location>
</feature>
<name>A0ABD5NNK5_9EURY</name>
<feature type="compositionally biased region" description="Polar residues" evidence="1">
    <location>
        <begin position="131"/>
        <end position="141"/>
    </location>
</feature>
<dbReference type="GeneID" id="73904084"/>
<keyword evidence="2" id="KW-0812">Transmembrane</keyword>
<feature type="domain" description="DUF7343" evidence="3">
    <location>
        <begin position="64"/>
        <end position="123"/>
    </location>
</feature>
<dbReference type="Pfam" id="PF24034">
    <property type="entry name" value="DUF7343"/>
    <property type="match status" value="1"/>
</dbReference>
<feature type="compositionally biased region" description="Basic and acidic residues" evidence="1">
    <location>
        <begin position="55"/>
        <end position="69"/>
    </location>
</feature>
<evidence type="ECO:0000256" key="1">
    <source>
        <dbReference type="SAM" id="MobiDB-lite"/>
    </source>
</evidence>